<proteinExistence type="predicted"/>
<evidence type="ECO:0000313" key="2">
    <source>
        <dbReference type="Proteomes" id="UP000808349"/>
    </source>
</evidence>
<dbReference type="SUPFAM" id="SSF49464">
    <property type="entry name" value="Carboxypeptidase regulatory domain-like"/>
    <property type="match status" value="1"/>
</dbReference>
<gene>
    <name evidence="1" type="ORF">IPO85_13005</name>
</gene>
<dbReference type="AlphaFoldDB" id="A0A9D7SBJ7"/>
<protein>
    <submittedName>
        <fullName evidence="1">Carboxypeptidase-like regulatory domain-containing protein</fullName>
    </submittedName>
</protein>
<keyword evidence="1" id="KW-0378">Hydrolase</keyword>
<accession>A0A9D7SBJ7</accession>
<dbReference type="GO" id="GO:0004180">
    <property type="term" value="F:carboxypeptidase activity"/>
    <property type="evidence" value="ECO:0007669"/>
    <property type="project" value="UniProtKB-KW"/>
</dbReference>
<keyword evidence="1" id="KW-0645">Protease</keyword>
<keyword evidence="1" id="KW-0121">Carboxypeptidase</keyword>
<dbReference type="InterPro" id="IPR008969">
    <property type="entry name" value="CarboxyPept-like_regulatory"/>
</dbReference>
<dbReference type="Pfam" id="PF13715">
    <property type="entry name" value="CarbopepD_reg_2"/>
    <property type="match status" value="1"/>
</dbReference>
<name>A0A9D7SBJ7_9BACT</name>
<evidence type="ECO:0000313" key="1">
    <source>
        <dbReference type="EMBL" id="MBK9718401.1"/>
    </source>
</evidence>
<reference evidence="1 2" key="1">
    <citation type="submission" date="2020-10" db="EMBL/GenBank/DDBJ databases">
        <title>Connecting structure to function with the recovery of over 1000 high-quality activated sludge metagenome-assembled genomes encoding full-length rRNA genes using long-read sequencing.</title>
        <authorList>
            <person name="Singleton C.M."/>
            <person name="Petriglieri F."/>
            <person name="Kristensen J.M."/>
            <person name="Kirkegaard R.H."/>
            <person name="Michaelsen T.Y."/>
            <person name="Andersen M.H."/>
            <person name="Karst S.M."/>
            <person name="Dueholm M.S."/>
            <person name="Nielsen P.H."/>
            <person name="Albertsen M."/>
        </authorList>
    </citation>
    <scope>NUCLEOTIDE SEQUENCE [LARGE SCALE GENOMIC DNA]</scope>
    <source>
        <strain evidence="1">Ribe_18-Q3-R11-54_BAT3C.373</strain>
    </source>
</reference>
<comment type="caution">
    <text evidence="1">The sequence shown here is derived from an EMBL/GenBank/DDBJ whole genome shotgun (WGS) entry which is preliminary data.</text>
</comment>
<sequence>MFEGYVLDAETKMPLAYANIRISNSSIGTISNKNGYFRLNDISNSKLILISYIGYTMKYISPDTFVNNSIIFLEESAIMLDEISITSDDRYLYEIFNKCRTKFIKNKLVQKSKVYCELETYKDESLTELMECYYNANFSGCELDDLNIKTGRVGLRPIDHGLFISTETSKVILSNILSKEDLRFPLNPFQLSEKKLKKLYHLFLVDRNDNDSLPHIIIGFKPKDTTNNLFAGQVLIHTKTNNPINITFKRKMYSNFPVHSLSPDNKMNRLDLEITRTYEEKDGILYFKYISLKYKANIQTRFIANTNISTNAVLYAYNYTDVFELPRFDFGETDFAYSDYLKINGIPYDSTFWNNNIEFKLNDRVDYISNYFNDSTVIKNPRLFDQKNMGGLAVLQFPFVTWSRNRVALNKFIVNDNPSSSVNGFVKSDLYNFNIQIFLDKNIINDSLVLNTATIFSPYGSYYKMPIDTTTLCFINIYFDLVEIERLKLLEEINKSNKSFVEIDELYDLTVAKLNLNRKRYFKEVERGTNIVAMHKWNMYVLNNLNIDNFRIFNIEL</sequence>
<dbReference type="Proteomes" id="UP000808349">
    <property type="component" value="Unassembled WGS sequence"/>
</dbReference>
<dbReference type="EMBL" id="JADKFW010000010">
    <property type="protein sequence ID" value="MBK9718401.1"/>
    <property type="molecule type" value="Genomic_DNA"/>
</dbReference>
<organism evidence="1 2">
    <name type="scientific">Candidatus Defluviibacterium haderslevense</name>
    <dbReference type="NCBI Taxonomy" id="2981993"/>
    <lineage>
        <taxon>Bacteria</taxon>
        <taxon>Pseudomonadati</taxon>
        <taxon>Bacteroidota</taxon>
        <taxon>Saprospiria</taxon>
        <taxon>Saprospirales</taxon>
        <taxon>Saprospiraceae</taxon>
        <taxon>Candidatus Defluviibacterium</taxon>
    </lineage>
</organism>